<organism evidence="4">
    <name type="scientific">Skeletonema marinoi</name>
    <dbReference type="NCBI Taxonomy" id="267567"/>
    <lineage>
        <taxon>Eukaryota</taxon>
        <taxon>Sar</taxon>
        <taxon>Stramenopiles</taxon>
        <taxon>Ochrophyta</taxon>
        <taxon>Bacillariophyta</taxon>
        <taxon>Coscinodiscophyceae</taxon>
        <taxon>Thalassiosirophycidae</taxon>
        <taxon>Thalassiosirales</taxon>
        <taxon>Skeletonemataceae</taxon>
        <taxon>Skeletonema</taxon>
        <taxon>Skeletonema marinoi-dohrnii complex</taxon>
    </lineage>
</organism>
<keyword evidence="2" id="KW-0732">Signal</keyword>
<feature type="chain" id="PRO_5031259262" description="CN hydrolase domain-containing protein" evidence="2">
    <location>
        <begin position="28"/>
        <end position="368"/>
    </location>
</feature>
<name>A0A7S2M767_9STRA</name>
<feature type="domain" description="CN hydrolase" evidence="3">
    <location>
        <begin position="60"/>
        <end position="342"/>
    </location>
</feature>
<dbReference type="SUPFAM" id="SSF56317">
    <property type="entry name" value="Carbon-nitrogen hydrolase"/>
    <property type="match status" value="1"/>
</dbReference>
<dbReference type="InterPro" id="IPR036526">
    <property type="entry name" value="C-N_Hydrolase_sf"/>
</dbReference>
<protein>
    <recommendedName>
        <fullName evidence="3">CN hydrolase domain-containing protein</fullName>
    </recommendedName>
</protein>
<feature type="signal peptide" evidence="2">
    <location>
        <begin position="1"/>
        <end position="27"/>
    </location>
</feature>
<sequence>MWTSKRRAVVRALYVVAFPSLSANSFAFQSTVTSSRSRWLSRQHSTRSYSVSSIMMQIDNRVALLQVPVTESKSTNLKTASDYIRKAHDAGAKLTVLPEIWNSPYATSAFGDYAEMLPNVGDKLTEASNEGETSEAADNGWGQSSRLLMTLANEYNMYIVGGSIPEKCDNKIFNTCLIINPNGEVVGKHRKVHLFDIDVPGGICFKESDTLTAGDGITHFDVDGLGKIGIGICYDIRFPEFAMLLTQQYDCKILIFPGAFNLTTGPAHWELLQRARAVDGQCYVITASPARTSPPNDDDETDTKSKYPHYSAWGHSTVVSPWGEVIATCDEDPAMVVTDLDMSKVDEMRMAIPTMKQKRNDLYRLVDG</sequence>
<evidence type="ECO:0000259" key="3">
    <source>
        <dbReference type="PROSITE" id="PS50263"/>
    </source>
</evidence>
<dbReference type="AlphaFoldDB" id="A0A7S2M767"/>
<dbReference type="GO" id="GO:0005739">
    <property type="term" value="C:mitochondrion"/>
    <property type="evidence" value="ECO:0007669"/>
    <property type="project" value="TreeGrafter"/>
</dbReference>
<dbReference type="GO" id="GO:0006107">
    <property type="term" value="P:oxaloacetate metabolic process"/>
    <property type="evidence" value="ECO:0007669"/>
    <property type="project" value="TreeGrafter"/>
</dbReference>
<dbReference type="PANTHER" id="PTHR23088">
    <property type="entry name" value="NITRILASE-RELATED"/>
    <property type="match status" value="1"/>
</dbReference>
<dbReference type="GO" id="GO:0050152">
    <property type="term" value="F:omega-amidase activity"/>
    <property type="evidence" value="ECO:0007669"/>
    <property type="project" value="TreeGrafter"/>
</dbReference>
<dbReference type="Pfam" id="PF00795">
    <property type="entry name" value="CN_hydrolase"/>
    <property type="match status" value="1"/>
</dbReference>
<proteinExistence type="predicted"/>
<dbReference type="Gene3D" id="3.60.110.10">
    <property type="entry name" value="Carbon-nitrogen hydrolase"/>
    <property type="match status" value="1"/>
</dbReference>
<gene>
    <name evidence="4" type="ORF">SMAR0320_LOCUS21136</name>
</gene>
<keyword evidence="1" id="KW-0378">Hydrolase</keyword>
<accession>A0A7S2M767</accession>
<reference evidence="4" key="1">
    <citation type="submission" date="2021-01" db="EMBL/GenBank/DDBJ databases">
        <authorList>
            <person name="Corre E."/>
            <person name="Pelletier E."/>
            <person name="Niang G."/>
            <person name="Scheremetjew M."/>
            <person name="Finn R."/>
            <person name="Kale V."/>
            <person name="Holt S."/>
            <person name="Cochrane G."/>
            <person name="Meng A."/>
            <person name="Brown T."/>
            <person name="Cohen L."/>
        </authorList>
    </citation>
    <scope>NUCLEOTIDE SEQUENCE</scope>
    <source>
        <strain evidence="4">SM1012Den-03</strain>
    </source>
</reference>
<dbReference type="InterPro" id="IPR003010">
    <property type="entry name" value="C-N_Hydrolase"/>
</dbReference>
<dbReference type="PROSITE" id="PS50263">
    <property type="entry name" value="CN_HYDROLASE"/>
    <property type="match status" value="1"/>
</dbReference>
<evidence type="ECO:0000256" key="2">
    <source>
        <dbReference type="SAM" id="SignalP"/>
    </source>
</evidence>
<dbReference type="GO" id="GO:0006541">
    <property type="term" value="P:glutamine metabolic process"/>
    <property type="evidence" value="ECO:0007669"/>
    <property type="project" value="TreeGrafter"/>
</dbReference>
<evidence type="ECO:0000256" key="1">
    <source>
        <dbReference type="ARBA" id="ARBA00022801"/>
    </source>
</evidence>
<dbReference type="CDD" id="cd07572">
    <property type="entry name" value="nit"/>
    <property type="match status" value="1"/>
</dbReference>
<dbReference type="InterPro" id="IPR045254">
    <property type="entry name" value="Nit1/2_C-N_Hydrolase"/>
</dbReference>
<dbReference type="PANTHER" id="PTHR23088:SF30">
    <property type="entry name" value="OMEGA-AMIDASE NIT2"/>
    <property type="match status" value="1"/>
</dbReference>
<dbReference type="EMBL" id="HBGZ01029705">
    <property type="protein sequence ID" value="CAD9627093.1"/>
    <property type="molecule type" value="Transcribed_RNA"/>
</dbReference>
<evidence type="ECO:0000313" key="4">
    <source>
        <dbReference type="EMBL" id="CAD9627093.1"/>
    </source>
</evidence>
<dbReference type="GO" id="GO:0006528">
    <property type="term" value="P:asparagine metabolic process"/>
    <property type="evidence" value="ECO:0007669"/>
    <property type="project" value="TreeGrafter"/>
</dbReference>